<dbReference type="InterPro" id="IPR050327">
    <property type="entry name" value="Proton-linked_MCT"/>
</dbReference>
<gene>
    <name evidence="3" type="primary">NCL1_31622</name>
    <name evidence="3" type="ORF">NPIL_471911</name>
</gene>
<dbReference type="OrthoDB" id="6422987at2759"/>
<sequence>MSVSKVYFLVHLLLEGLQRSSGVLFLATREWLGCSRQSAAIPFTLNRIASVVVGVSLPFRKDAPLLHVGWGCLLSAIGVGLCFLATDVLWLSVFWGIIYGNGIGIAAPFFISLLTKKTEESVVSSLSSVGPNFGCIVLPFLLKELIFRYGLNGCYSIMSGIILNCLPFILIITYKIKISCLRTKWSFRSKSKRYRMAKKDKVDGVSTYKPKDVKAFCNQSFIQNLEPDVFEKVSESGDPPSAPFAECIDILKPIIEAKMKMEQQQTCDREPFGLDQMSKDVKSQEEEIPSEELPSNVHVEENYEKDDVLLKGVAKSVSEPENEKDCATVSDNVNNKEVTINNAVNINSAEVSNVINEEKTSEKDEAESEKEDSPPIIPTTDQTFQIKKELSPPAANHGTNFPLEIKVHVVECTITTTEEGANFLRNQEPTVKRNGYRRHSNSLITACYENIDFTQLLGDKSSPLQKQQWNTASRMYLISEEDEYDHVPQRTLSECREAEVQTDYHSTSKLKNVVQSLQVLARPSYFAIIYASVIYEFSMAVLLTIFGDFAKDTGDMSVTSNMVLVAYGLGGIVGQLSFTNWGSRFLADGSHAAAAVIFMLNGLAVAGILWSVNVSWLSGFYALLGFLESGVTMVLPRLVADYTEQKTERLLSGACKCLSALAFLCIPCAIGQSRDATGDYDGLLQVTSCLSVLCAVLCYFLPKWSGVQSSQDGRGQV</sequence>
<keyword evidence="2" id="KW-0812">Transmembrane</keyword>
<accession>A0A8X6TA71</accession>
<dbReference type="SUPFAM" id="SSF103473">
    <property type="entry name" value="MFS general substrate transporter"/>
    <property type="match status" value="2"/>
</dbReference>
<dbReference type="InterPro" id="IPR036259">
    <property type="entry name" value="MFS_trans_sf"/>
</dbReference>
<dbReference type="PANTHER" id="PTHR11360:SF303">
    <property type="entry name" value="MAJOR FACILITATOR SUPERFAMILY (MFS) PROFILE DOMAIN-CONTAINING PROTEIN"/>
    <property type="match status" value="1"/>
</dbReference>
<evidence type="ECO:0000256" key="2">
    <source>
        <dbReference type="SAM" id="Phobius"/>
    </source>
</evidence>
<feature type="transmembrane region" description="Helical" evidence="2">
    <location>
        <begin position="121"/>
        <end position="142"/>
    </location>
</feature>
<feature type="transmembrane region" description="Helical" evidence="2">
    <location>
        <begin position="619"/>
        <end position="638"/>
    </location>
</feature>
<dbReference type="Proteomes" id="UP000887013">
    <property type="component" value="Unassembled WGS sequence"/>
</dbReference>
<dbReference type="CDD" id="cd06174">
    <property type="entry name" value="MFS"/>
    <property type="match status" value="1"/>
</dbReference>
<organism evidence="3 4">
    <name type="scientific">Nephila pilipes</name>
    <name type="common">Giant wood spider</name>
    <name type="synonym">Nephila maculata</name>
    <dbReference type="NCBI Taxonomy" id="299642"/>
    <lineage>
        <taxon>Eukaryota</taxon>
        <taxon>Metazoa</taxon>
        <taxon>Ecdysozoa</taxon>
        <taxon>Arthropoda</taxon>
        <taxon>Chelicerata</taxon>
        <taxon>Arachnida</taxon>
        <taxon>Araneae</taxon>
        <taxon>Araneomorphae</taxon>
        <taxon>Entelegynae</taxon>
        <taxon>Araneoidea</taxon>
        <taxon>Nephilidae</taxon>
        <taxon>Nephila</taxon>
    </lineage>
</organism>
<keyword evidence="4" id="KW-1185">Reference proteome</keyword>
<reference evidence="3" key="1">
    <citation type="submission" date="2020-08" db="EMBL/GenBank/DDBJ databases">
        <title>Multicomponent nature underlies the extraordinary mechanical properties of spider dragline silk.</title>
        <authorList>
            <person name="Kono N."/>
            <person name="Nakamura H."/>
            <person name="Mori M."/>
            <person name="Yoshida Y."/>
            <person name="Ohtoshi R."/>
            <person name="Malay A.D."/>
            <person name="Moran D.A.P."/>
            <person name="Tomita M."/>
            <person name="Numata K."/>
            <person name="Arakawa K."/>
        </authorList>
    </citation>
    <scope>NUCLEOTIDE SEQUENCE</scope>
</reference>
<feature type="transmembrane region" description="Helical" evidence="2">
    <location>
        <begin position="525"/>
        <end position="546"/>
    </location>
</feature>
<evidence type="ECO:0000313" key="3">
    <source>
        <dbReference type="EMBL" id="GFS92931.1"/>
    </source>
</evidence>
<keyword evidence="2" id="KW-0472">Membrane</keyword>
<dbReference type="EMBL" id="BMAW01099999">
    <property type="protein sequence ID" value="GFS92931.1"/>
    <property type="molecule type" value="Genomic_DNA"/>
</dbReference>
<feature type="transmembrane region" description="Helical" evidence="2">
    <location>
        <begin position="65"/>
        <end position="86"/>
    </location>
</feature>
<evidence type="ECO:0000313" key="4">
    <source>
        <dbReference type="Proteomes" id="UP000887013"/>
    </source>
</evidence>
<protein>
    <submittedName>
        <fullName evidence="3">Uncharacterized protein</fullName>
    </submittedName>
</protein>
<feature type="transmembrane region" description="Helical" evidence="2">
    <location>
        <begin position="650"/>
        <end position="670"/>
    </location>
</feature>
<dbReference type="GO" id="GO:0008028">
    <property type="term" value="F:monocarboxylic acid transmembrane transporter activity"/>
    <property type="evidence" value="ECO:0007669"/>
    <property type="project" value="TreeGrafter"/>
</dbReference>
<dbReference type="PANTHER" id="PTHR11360">
    <property type="entry name" value="MONOCARBOXYLATE TRANSPORTER"/>
    <property type="match status" value="1"/>
</dbReference>
<keyword evidence="2" id="KW-1133">Transmembrane helix</keyword>
<comment type="caution">
    <text evidence="3">The sequence shown here is derived from an EMBL/GenBank/DDBJ whole genome shotgun (WGS) entry which is preliminary data.</text>
</comment>
<evidence type="ECO:0000256" key="1">
    <source>
        <dbReference type="SAM" id="MobiDB-lite"/>
    </source>
</evidence>
<dbReference type="Gene3D" id="1.20.1250.20">
    <property type="entry name" value="MFS general substrate transporter like domains"/>
    <property type="match status" value="1"/>
</dbReference>
<proteinExistence type="predicted"/>
<feature type="transmembrane region" description="Helical" evidence="2">
    <location>
        <begin position="558"/>
        <end position="578"/>
    </location>
</feature>
<name>A0A8X6TA71_NEPPI</name>
<feature type="transmembrane region" description="Helical" evidence="2">
    <location>
        <begin position="682"/>
        <end position="702"/>
    </location>
</feature>
<feature type="transmembrane region" description="Helical" evidence="2">
    <location>
        <begin position="154"/>
        <end position="174"/>
    </location>
</feature>
<feature type="transmembrane region" description="Helical" evidence="2">
    <location>
        <begin position="93"/>
        <end position="115"/>
    </location>
</feature>
<feature type="region of interest" description="Disordered" evidence="1">
    <location>
        <begin position="354"/>
        <end position="378"/>
    </location>
</feature>
<dbReference type="AlphaFoldDB" id="A0A8X6TA71"/>
<feature type="transmembrane region" description="Helical" evidence="2">
    <location>
        <begin position="590"/>
        <end position="612"/>
    </location>
</feature>